<dbReference type="PATRIC" id="fig|1265822.4.peg.3484"/>
<accession>W7DGX1</accession>
<gene>
    <name evidence="1" type="ORF">MCOL2_17132</name>
</gene>
<dbReference type="Proteomes" id="UP000019241">
    <property type="component" value="Unassembled WGS sequence"/>
</dbReference>
<evidence type="ECO:0000313" key="1">
    <source>
        <dbReference type="EMBL" id="EUJ48690.1"/>
    </source>
</evidence>
<comment type="caution">
    <text evidence="1">The sequence shown here is derived from an EMBL/GenBank/DDBJ whole genome shotgun (WGS) entry which is preliminary data.</text>
</comment>
<dbReference type="RefSeq" id="WP_036064699.1">
    <property type="nucleotide sequence ID" value="NZ_AODM01000058.1"/>
</dbReference>
<dbReference type="AlphaFoldDB" id="W7DGX1"/>
<sequence>MRETTVLNDLKNGDIVAVFVESEFCGFPKGRYQGIIVDMKRFDKPVIVFTDILHAVECDVEGTTPYLEFEHWNKVWIELLHGSSYQ</sequence>
<proteinExistence type="predicted"/>
<protein>
    <submittedName>
        <fullName evidence="1">Uncharacterized protein</fullName>
    </submittedName>
</protein>
<organism evidence="1 2">
    <name type="scientific">Listeria fleischmannii FSL S10-1203</name>
    <dbReference type="NCBI Taxonomy" id="1265822"/>
    <lineage>
        <taxon>Bacteria</taxon>
        <taxon>Bacillati</taxon>
        <taxon>Bacillota</taxon>
        <taxon>Bacilli</taxon>
        <taxon>Bacillales</taxon>
        <taxon>Listeriaceae</taxon>
        <taxon>Listeria</taxon>
    </lineage>
</organism>
<reference evidence="1 2" key="1">
    <citation type="submission" date="2012-12" db="EMBL/GenBank/DDBJ databases">
        <title>Novel taxa of Listeriaceae from agricultural environments in the United States.</title>
        <authorList>
            <person name="den Bakker H.C."/>
            <person name="Allred A."/>
            <person name="Warchocki S."/>
            <person name="Wright E.M."/>
            <person name="Burrell A."/>
            <person name="Nightingale K.K."/>
            <person name="Kephart D."/>
            <person name="Wiedmann M."/>
        </authorList>
    </citation>
    <scope>NUCLEOTIDE SEQUENCE [LARGE SCALE GENOMIC DNA]</scope>
    <source>
        <strain evidence="1 2">FSL S10-1203</strain>
    </source>
</reference>
<dbReference type="EMBL" id="AODM01000058">
    <property type="protein sequence ID" value="EUJ48690.1"/>
    <property type="molecule type" value="Genomic_DNA"/>
</dbReference>
<evidence type="ECO:0000313" key="2">
    <source>
        <dbReference type="Proteomes" id="UP000019241"/>
    </source>
</evidence>
<name>W7DGX1_9LIST</name>